<reference evidence="5" key="1">
    <citation type="submission" date="2016-06" db="EMBL/GenBank/DDBJ databases">
        <authorList>
            <person name="Varghese N."/>
        </authorList>
    </citation>
    <scope>NUCLEOTIDE SEQUENCE [LARGE SCALE GENOMIC DNA]</scope>
    <source>
        <strain evidence="5">DSM 43171</strain>
    </source>
</reference>
<dbReference type="Gene3D" id="1.10.1200.10">
    <property type="entry name" value="ACP-like"/>
    <property type="match status" value="1"/>
</dbReference>
<keyword evidence="1" id="KW-0596">Phosphopantetheine</keyword>
<name>A0A1C5IJU5_9ACTN</name>
<evidence type="ECO:0000256" key="1">
    <source>
        <dbReference type="ARBA" id="ARBA00022450"/>
    </source>
</evidence>
<evidence type="ECO:0000259" key="3">
    <source>
        <dbReference type="PROSITE" id="PS50075"/>
    </source>
</evidence>
<keyword evidence="2" id="KW-0597">Phosphoprotein</keyword>
<dbReference type="PROSITE" id="PS00012">
    <property type="entry name" value="PHOSPHOPANTETHEINE"/>
    <property type="match status" value="1"/>
</dbReference>
<accession>A0A1C5IJU5</accession>
<evidence type="ECO:0000313" key="5">
    <source>
        <dbReference type="Proteomes" id="UP000199408"/>
    </source>
</evidence>
<sequence length="85" mass="9188">MNEFTVDDLTTILRECAGEDDESALDGDILDVEFGSLGYDSIAMMETAGRIKIDYGVVLADDVVLSAGTPRELVRLVNLTMVESS</sequence>
<dbReference type="InterPro" id="IPR009081">
    <property type="entry name" value="PP-bd_ACP"/>
</dbReference>
<dbReference type="PROSITE" id="PS50075">
    <property type="entry name" value="CARRIER"/>
    <property type="match status" value="1"/>
</dbReference>
<dbReference type="STRING" id="47864.GA0070560_11270"/>
<dbReference type="AlphaFoldDB" id="A0A1C5IJU5"/>
<evidence type="ECO:0000256" key="2">
    <source>
        <dbReference type="ARBA" id="ARBA00022553"/>
    </source>
</evidence>
<dbReference type="OrthoDB" id="156693at2"/>
<feature type="domain" description="Carrier" evidence="3">
    <location>
        <begin position="3"/>
        <end position="81"/>
    </location>
</feature>
<proteinExistence type="predicted"/>
<dbReference type="RefSeq" id="WP_091298412.1">
    <property type="nucleotide sequence ID" value="NZ_FMDN01000012.1"/>
</dbReference>
<gene>
    <name evidence="4" type="ORF">GA0070560_11270</name>
</gene>
<organism evidence="4 5">
    <name type="scientific">Micromonospora halophytica</name>
    <dbReference type="NCBI Taxonomy" id="47864"/>
    <lineage>
        <taxon>Bacteria</taxon>
        <taxon>Bacillati</taxon>
        <taxon>Actinomycetota</taxon>
        <taxon>Actinomycetes</taxon>
        <taxon>Micromonosporales</taxon>
        <taxon>Micromonosporaceae</taxon>
        <taxon>Micromonospora</taxon>
    </lineage>
</organism>
<dbReference type="Proteomes" id="UP000199408">
    <property type="component" value="Unassembled WGS sequence"/>
</dbReference>
<dbReference type="SUPFAM" id="SSF47336">
    <property type="entry name" value="ACP-like"/>
    <property type="match status" value="1"/>
</dbReference>
<evidence type="ECO:0000313" key="4">
    <source>
        <dbReference type="EMBL" id="SCG58535.1"/>
    </source>
</evidence>
<dbReference type="InterPro" id="IPR006162">
    <property type="entry name" value="Ppantetheine_attach_site"/>
</dbReference>
<protein>
    <submittedName>
        <fullName evidence="4">Act minimal PKS acyl carrier protein</fullName>
    </submittedName>
</protein>
<dbReference type="InterPro" id="IPR036736">
    <property type="entry name" value="ACP-like_sf"/>
</dbReference>
<keyword evidence="5" id="KW-1185">Reference proteome</keyword>
<dbReference type="Pfam" id="PF00550">
    <property type="entry name" value="PP-binding"/>
    <property type="match status" value="1"/>
</dbReference>
<dbReference type="EMBL" id="FMDN01000012">
    <property type="protein sequence ID" value="SCG58535.1"/>
    <property type="molecule type" value="Genomic_DNA"/>
</dbReference>